<dbReference type="EMBL" id="LR798241">
    <property type="protein sequence ID" value="CAB5214019.1"/>
    <property type="molecule type" value="Genomic_DNA"/>
</dbReference>
<sequence length="399" mass="38123">MAGVKISNLPAAGALTGTELVAVVQGGVTSQTTAAAVAATSGVTSFAGGTTGLTPASATSGAVTLAGTLAVANGGTNTTATPTAGAVPYGTGTAYAFSAVGTSGQVLKSNGASAPTWTTVTGTGTVTSVAATVPAFLSVTGSPITAAGTLAIAYSGSALPVANGGTNAISASITAFNNITGYTASGATGTTSTNLVFSDSPSLTGTVAVATKVLVGGPTSATFAGGVQIYGDATTFAPNALVRGYSNTTAGPSLFFVKTRGTTATSTTAVQSGDTLGSVAFYGADGTANQVFAAITGIVDGAVSAGVVPTSITFTTGTSVGTQRAVITSAGLMGIGTGTPASCAIVDVNSTTLGFKFPVMTTTQKNAIAAPVAGLVIFDSTLAKLCVYSGSAWQTITSV</sequence>
<evidence type="ECO:0000313" key="1">
    <source>
        <dbReference type="EMBL" id="CAB5214019.1"/>
    </source>
</evidence>
<protein>
    <submittedName>
        <fullName evidence="1">Uncharacterized protein</fullName>
    </submittedName>
</protein>
<name>A0A6J7WL51_9CAUD</name>
<proteinExistence type="predicted"/>
<reference evidence="1" key="1">
    <citation type="submission" date="2020-05" db="EMBL/GenBank/DDBJ databases">
        <authorList>
            <person name="Chiriac C."/>
            <person name="Salcher M."/>
            <person name="Ghai R."/>
            <person name="Kavagutti S V."/>
        </authorList>
    </citation>
    <scope>NUCLEOTIDE SEQUENCE</scope>
</reference>
<gene>
    <name evidence="1" type="ORF">UFOVP195_2</name>
</gene>
<accession>A0A6J7WL51</accession>
<organism evidence="1">
    <name type="scientific">uncultured Caudovirales phage</name>
    <dbReference type="NCBI Taxonomy" id="2100421"/>
    <lineage>
        <taxon>Viruses</taxon>
        <taxon>Duplodnaviria</taxon>
        <taxon>Heunggongvirae</taxon>
        <taxon>Uroviricota</taxon>
        <taxon>Caudoviricetes</taxon>
        <taxon>Peduoviridae</taxon>
        <taxon>Maltschvirus</taxon>
        <taxon>Maltschvirus maltsch</taxon>
    </lineage>
</organism>